<dbReference type="PANTHER" id="PTHR44757:SF2">
    <property type="entry name" value="BIOFILM ARCHITECTURE MAINTENANCE PROTEIN MBAA"/>
    <property type="match status" value="1"/>
</dbReference>
<evidence type="ECO:0000313" key="7">
    <source>
        <dbReference type="Proteomes" id="UP000542125"/>
    </source>
</evidence>
<dbReference type="NCBIfam" id="TIGR00254">
    <property type="entry name" value="GGDEF"/>
    <property type="match status" value="1"/>
</dbReference>
<feature type="transmembrane region" description="Helical" evidence="2">
    <location>
        <begin position="6"/>
        <end position="30"/>
    </location>
</feature>
<dbReference type="InterPro" id="IPR000160">
    <property type="entry name" value="GGDEF_dom"/>
</dbReference>
<feature type="transmembrane region" description="Helical" evidence="2">
    <location>
        <begin position="213"/>
        <end position="237"/>
    </location>
</feature>
<dbReference type="SMART" id="SM00267">
    <property type="entry name" value="GGDEF"/>
    <property type="match status" value="1"/>
</dbReference>
<sequence>MLPVNYHPALVVLSICVAILASYTALGMANRVRATVGIARRIWLTGGALAMGLGIWSMHFIGMLAFSLPISLGYDVGLTTLSVVIAIVSSAFALNVASQPQLSAAKLCGAAVLMGAGIAAMHYVGMGAMRMDPGISYDTSVVTLSIVIAIVASGAALWIARRTDQDSLRERLLRLGAGVIMGLAIVGMHYTGMAAASFPLGTVCLAAGSGMSASWLALLVTTVTLGVLAIALVAALLDARMQQRTAALSFSLEAANEELIRLALHDTLTGLPNRILLQEHVKRSVEQGQRGRGIFAVMFVDLDGFKAINDAYGHHTGDALLVAVAQRLRSELRAEDSIARLGGDEFVVLASATDPQDAAQLAQRLIDVVSAPVALSEHLLLVTASIGIAMFPGDGDSGASLMTNADAAMYHAKSLGRAGYCFFEPSMNANAREQLRLLHDLRSAVANNEFELYYQPKFEAPAGPVTGAEALLRWHHPERGLVPPAQFIPMAEKTGLILTIDAWVINEACRQLRAWCDAGHSSWNMAVNLSALQFQHAGLVDLVRDALTRHGVAPERLTLEITESIAMRDAEASMDVLNRLVALGVSISIDDFGTGYSSLMYLKRLPATELKIDQGFVSQLEHDGDDAAIISAIVALGHKLGLNIVAEGVETPEQQDFLTRLGCNSLQGFLLGHPLPAAQFVTANAHIHEAAA</sequence>
<feature type="domain" description="MHYT" evidence="5">
    <location>
        <begin position="6"/>
        <end position="199"/>
    </location>
</feature>
<comment type="caution">
    <text evidence="6">The sequence shown here is derived from an EMBL/GenBank/DDBJ whole genome shotgun (WGS) entry which is preliminary data.</text>
</comment>
<name>A0A7Y9IYT2_9BURK</name>
<dbReference type="Gene3D" id="3.30.70.270">
    <property type="match status" value="1"/>
</dbReference>
<feature type="transmembrane region" description="Helical" evidence="2">
    <location>
        <begin position="72"/>
        <end position="95"/>
    </location>
</feature>
<keyword evidence="2" id="KW-1133">Transmembrane helix</keyword>
<comment type="catalytic activity">
    <reaction evidence="1">
        <text>3',3'-c-di-GMP + H2O = 5'-phosphoguanylyl(3'-&gt;5')guanosine + H(+)</text>
        <dbReference type="Rhea" id="RHEA:24902"/>
        <dbReference type="ChEBI" id="CHEBI:15377"/>
        <dbReference type="ChEBI" id="CHEBI:15378"/>
        <dbReference type="ChEBI" id="CHEBI:58754"/>
        <dbReference type="ChEBI" id="CHEBI:58805"/>
        <dbReference type="EC" id="3.1.4.52"/>
    </reaction>
    <physiologicalReaction direction="left-to-right" evidence="1">
        <dbReference type="Rhea" id="RHEA:24903"/>
    </physiologicalReaction>
</comment>
<feature type="transmembrane region" description="Helical" evidence="2">
    <location>
        <begin position="107"/>
        <end position="129"/>
    </location>
</feature>
<dbReference type="GO" id="GO:0071111">
    <property type="term" value="F:cyclic-guanylate-specific phosphodiesterase activity"/>
    <property type="evidence" value="ECO:0007669"/>
    <property type="project" value="UniProtKB-EC"/>
</dbReference>
<accession>A0A7Y9IYT2</accession>
<dbReference type="InterPro" id="IPR005330">
    <property type="entry name" value="MHYT_dom"/>
</dbReference>
<dbReference type="InterPro" id="IPR029787">
    <property type="entry name" value="Nucleotide_cyclase"/>
</dbReference>
<keyword evidence="7" id="KW-1185">Reference proteome</keyword>
<evidence type="ECO:0000256" key="2">
    <source>
        <dbReference type="PROSITE-ProRule" id="PRU00244"/>
    </source>
</evidence>
<feature type="transmembrane region" description="Helical" evidence="2">
    <location>
        <begin position="42"/>
        <end position="66"/>
    </location>
</feature>
<dbReference type="Gene3D" id="3.20.20.450">
    <property type="entry name" value="EAL domain"/>
    <property type="match status" value="1"/>
</dbReference>
<feature type="transmembrane region" description="Helical" evidence="2">
    <location>
        <begin position="172"/>
        <end position="193"/>
    </location>
</feature>
<dbReference type="FunFam" id="3.20.20.450:FF:000001">
    <property type="entry name" value="Cyclic di-GMP phosphodiesterase yahA"/>
    <property type="match status" value="1"/>
</dbReference>
<reference evidence="6 7" key="1">
    <citation type="submission" date="2020-07" db="EMBL/GenBank/DDBJ databases">
        <title>Genomic Encyclopedia of Type Strains, Phase IV (KMG-V): Genome sequencing to study the core and pangenomes of soil and plant-associated prokaryotes.</title>
        <authorList>
            <person name="Whitman W."/>
        </authorList>
    </citation>
    <scope>NUCLEOTIDE SEQUENCE [LARGE SCALE GENOMIC DNA]</scope>
    <source>
        <strain evidence="6 7">SAS40</strain>
    </source>
</reference>
<dbReference type="InterPro" id="IPR035919">
    <property type="entry name" value="EAL_sf"/>
</dbReference>
<dbReference type="SUPFAM" id="SSF55073">
    <property type="entry name" value="Nucleotide cyclase"/>
    <property type="match status" value="1"/>
</dbReference>
<dbReference type="PROSITE" id="PS50887">
    <property type="entry name" value="GGDEF"/>
    <property type="match status" value="1"/>
</dbReference>
<keyword evidence="2" id="KW-0472">Membrane</keyword>
<protein>
    <submittedName>
        <fullName evidence="6">Diguanylate cyclase (GGDEF)-like protein</fullName>
    </submittedName>
</protein>
<evidence type="ECO:0000313" key="6">
    <source>
        <dbReference type="EMBL" id="NYE85507.1"/>
    </source>
</evidence>
<gene>
    <name evidence="6" type="ORF">FHW18_004814</name>
</gene>
<dbReference type="PROSITE" id="PS50883">
    <property type="entry name" value="EAL"/>
    <property type="match status" value="1"/>
</dbReference>
<dbReference type="SUPFAM" id="SSF141868">
    <property type="entry name" value="EAL domain-like"/>
    <property type="match status" value="1"/>
</dbReference>
<feature type="transmembrane region" description="Helical" evidence="2">
    <location>
        <begin position="141"/>
        <end position="160"/>
    </location>
</feature>
<feature type="domain" description="EAL" evidence="3">
    <location>
        <begin position="434"/>
        <end position="688"/>
    </location>
</feature>
<dbReference type="Pfam" id="PF03707">
    <property type="entry name" value="MHYT"/>
    <property type="match status" value="4"/>
</dbReference>
<dbReference type="AlphaFoldDB" id="A0A7Y9IYT2"/>
<keyword evidence="2" id="KW-0812">Transmembrane</keyword>
<dbReference type="CDD" id="cd01949">
    <property type="entry name" value="GGDEF"/>
    <property type="match status" value="1"/>
</dbReference>
<dbReference type="SMART" id="SM00052">
    <property type="entry name" value="EAL"/>
    <property type="match status" value="1"/>
</dbReference>
<dbReference type="InterPro" id="IPR001633">
    <property type="entry name" value="EAL_dom"/>
</dbReference>
<organism evidence="6 7">
    <name type="scientific">Pigmentiphaga litoralis</name>
    <dbReference type="NCBI Taxonomy" id="516702"/>
    <lineage>
        <taxon>Bacteria</taxon>
        <taxon>Pseudomonadati</taxon>
        <taxon>Pseudomonadota</taxon>
        <taxon>Betaproteobacteria</taxon>
        <taxon>Burkholderiales</taxon>
        <taxon>Alcaligenaceae</taxon>
        <taxon>Pigmentiphaga</taxon>
    </lineage>
</organism>
<dbReference type="FunFam" id="3.30.70.270:FF:000001">
    <property type="entry name" value="Diguanylate cyclase domain protein"/>
    <property type="match status" value="1"/>
</dbReference>
<evidence type="ECO:0000256" key="1">
    <source>
        <dbReference type="ARBA" id="ARBA00051114"/>
    </source>
</evidence>
<dbReference type="Pfam" id="PF00990">
    <property type="entry name" value="GGDEF"/>
    <property type="match status" value="1"/>
</dbReference>
<dbReference type="InterPro" id="IPR052155">
    <property type="entry name" value="Biofilm_reg_signaling"/>
</dbReference>
<dbReference type="Proteomes" id="UP000542125">
    <property type="component" value="Unassembled WGS sequence"/>
</dbReference>
<dbReference type="RefSeq" id="WP_179589491.1">
    <property type="nucleotide sequence ID" value="NZ_JACBYR010000002.1"/>
</dbReference>
<dbReference type="PANTHER" id="PTHR44757">
    <property type="entry name" value="DIGUANYLATE CYCLASE DGCP"/>
    <property type="match status" value="1"/>
</dbReference>
<evidence type="ECO:0000259" key="3">
    <source>
        <dbReference type="PROSITE" id="PS50883"/>
    </source>
</evidence>
<dbReference type="GO" id="GO:0016020">
    <property type="term" value="C:membrane"/>
    <property type="evidence" value="ECO:0007669"/>
    <property type="project" value="UniProtKB-UniRule"/>
</dbReference>
<dbReference type="Pfam" id="PF00563">
    <property type="entry name" value="EAL"/>
    <property type="match status" value="1"/>
</dbReference>
<feature type="domain" description="GGDEF" evidence="4">
    <location>
        <begin position="293"/>
        <end position="425"/>
    </location>
</feature>
<dbReference type="GO" id="GO:0071732">
    <property type="term" value="P:cellular response to nitric oxide"/>
    <property type="evidence" value="ECO:0007669"/>
    <property type="project" value="UniProtKB-ARBA"/>
</dbReference>
<evidence type="ECO:0000259" key="5">
    <source>
        <dbReference type="PROSITE" id="PS50924"/>
    </source>
</evidence>
<dbReference type="InterPro" id="IPR043128">
    <property type="entry name" value="Rev_trsase/Diguanyl_cyclase"/>
</dbReference>
<dbReference type="CDD" id="cd01948">
    <property type="entry name" value="EAL"/>
    <property type="match status" value="1"/>
</dbReference>
<dbReference type="PROSITE" id="PS50924">
    <property type="entry name" value="MHYT"/>
    <property type="match status" value="1"/>
</dbReference>
<proteinExistence type="predicted"/>
<evidence type="ECO:0000259" key="4">
    <source>
        <dbReference type="PROSITE" id="PS50887"/>
    </source>
</evidence>
<dbReference type="EMBL" id="JACBYR010000002">
    <property type="protein sequence ID" value="NYE85507.1"/>
    <property type="molecule type" value="Genomic_DNA"/>
</dbReference>